<name>A0A316HJT8_9PSEU</name>
<dbReference type="EMBL" id="QGHB01000021">
    <property type="protein sequence ID" value="PWK80931.1"/>
    <property type="molecule type" value="Genomic_DNA"/>
</dbReference>
<dbReference type="Proteomes" id="UP000246005">
    <property type="component" value="Unassembled WGS sequence"/>
</dbReference>
<organism evidence="1 2">
    <name type="scientific">Lentzea atacamensis</name>
    <dbReference type="NCBI Taxonomy" id="531938"/>
    <lineage>
        <taxon>Bacteria</taxon>
        <taxon>Bacillati</taxon>
        <taxon>Actinomycetota</taxon>
        <taxon>Actinomycetes</taxon>
        <taxon>Pseudonocardiales</taxon>
        <taxon>Pseudonocardiaceae</taxon>
        <taxon>Lentzea</taxon>
    </lineage>
</organism>
<evidence type="ECO:0000313" key="1">
    <source>
        <dbReference type="EMBL" id="PWK80931.1"/>
    </source>
</evidence>
<accession>A0A316HJT8</accession>
<reference evidence="1 2" key="1">
    <citation type="submission" date="2018-05" db="EMBL/GenBank/DDBJ databases">
        <title>Genomic Encyclopedia of Type Strains, Phase IV (KMG-IV): sequencing the most valuable type-strain genomes for metagenomic binning, comparative biology and taxonomic classification.</title>
        <authorList>
            <person name="Goeker M."/>
        </authorList>
    </citation>
    <scope>NUCLEOTIDE SEQUENCE [LARGE SCALE GENOMIC DNA]</scope>
    <source>
        <strain evidence="1 2">DSM 45480</strain>
    </source>
</reference>
<evidence type="ECO:0000313" key="2">
    <source>
        <dbReference type="Proteomes" id="UP000246005"/>
    </source>
</evidence>
<sequence length="218" mass="23618">MVPGDVVEPRSPRHLADVHPEVREPVLGQRLDGGRGQRLRLAGRTLVRLVRAAVDDHTGQGSVQAQRTRPLLLEEASLELAWNLQLGEALPDHLAAEEDAEKVVLVQPVPGHEPGRRVRVLDRTPAADQVSAVDVSCGDLLEVPVQRRVAQGYPLPGDGLLRGDELLLARAVLIPVDLVPAARHGGESDSRSTHAHAVNLGVCVFSWLPHRCSVTSFR</sequence>
<gene>
    <name evidence="1" type="ORF">C8D88_121101</name>
</gene>
<proteinExistence type="predicted"/>
<comment type="caution">
    <text evidence="1">The sequence shown here is derived from an EMBL/GenBank/DDBJ whole genome shotgun (WGS) entry which is preliminary data.</text>
</comment>
<dbReference type="AlphaFoldDB" id="A0A316HJT8"/>
<protein>
    <submittedName>
        <fullName evidence="1">Uncharacterized protein</fullName>
    </submittedName>
</protein>